<evidence type="ECO:0000313" key="3">
    <source>
        <dbReference type="Proteomes" id="UP000007875"/>
    </source>
</evidence>
<reference evidence="3" key="1">
    <citation type="submission" date="2003-08" db="EMBL/GenBank/DDBJ databases">
        <authorList>
            <person name="Birren B."/>
            <person name="Nusbaum C."/>
            <person name="Abebe A."/>
            <person name="Abouelleil A."/>
            <person name="Adekoya E."/>
            <person name="Ait-zahra M."/>
            <person name="Allen N."/>
            <person name="Allen T."/>
            <person name="An P."/>
            <person name="Anderson M."/>
            <person name="Anderson S."/>
            <person name="Arachchi H."/>
            <person name="Armbruster J."/>
            <person name="Bachantsang P."/>
            <person name="Baldwin J."/>
            <person name="Barry A."/>
            <person name="Bayul T."/>
            <person name="Blitshsteyn B."/>
            <person name="Bloom T."/>
            <person name="Blye J."/>
            <person name="Boguslavskiy L."/>
            <person name="Borowsky M."/>
            <person name="Boukhgalter B."/>
            <person name="Brunache A."/>
            <person name="Butler J."/>
            <person name="Calixte N."/>
            <person name="Calvo S."/>
            <person name="Camarata J."/>
            <person name="Campo K."/>
            <person name="Chang J."/>
            <person name="Cheshatsang Y."/>
            <person name="Citroen M."/>
            <person name="Collymore A."/>
            <person name="Considine T."/>
            <person name="Cook A."/>
            <person name="Cooke P."/>
            <person name="Corum B."/>
            <person name="Cuomo C."/>
            <person name="David R."/>
            <person name="Dawoe T."/>
            <person name="Degray S."/>
            <person name="Dodge S."/>
            <person name="Dooley K."/>
            <person name="Dorje P."/>
            <person name="Dorjee K."/>
            <person name="Dorris L."/>
            <person name="Duffey N."/>
            <person name="Dupes A."/>
            <person name="Elkins T."/>
            <person name="Engels R."/>
            <person name="Erickson J."/>
            <person name="Farina A."/>
            <person name="Faro S."/>
            <person name="Ferreira P."/>
            <person name="Fischer H."/>
            <person name="Fitzgerald M."/>
            <person name="Foley K."/>
            <person name="Gage D."/>
            <person name="Galagan J."/>
            <person name="Gearin G."/>
            <person name="Gnerre S."/>
            <person name="Gnirke A."/>
            <person name="Goyette A."/>
            <person name="Graham J."/>
            <person name="Grandbois E."/>
            <person name="Gyaltsen K."/>
            <person name="Hafez N."/>
            <person name="Hagopian D."/>
            <person name="Hagos B."/>
            <person name="Hall J."/>
            <person name="Hatcher B."/>
            <person name="Heller A."/>
            <person name="Higgins H."/>
            <person name="Honan T."/>
            <person name="Horn A."/>
            <person name="Houde N."/>
            <person name="Hughes L."/>
            <person name="Hulme W."/>
            <person name="Husby E."/>
            <person name="Iliev I."/>
            <person name="Jaffe D."/>
            <person name="Jones C."/>
            <person name="Kamal M."/>
            <person name="Kamat A."/>
            <person name="Kamvysselis M."/>
            <person name="Karlsson E."/>
            <person name="Kells C."/>
            <person name="Kieu A."/>
            <person name="Kisner P."/>
            <person name="Kodira C."/>
            <person name="Kulbokas E."/>
            <person name="Labutti K."/>
            <person name="Lama D."/>
            <person name="Landers T."/>
            <person name="Leger J."/>
            <person name="Levine S."/>
            <person name="Lewis D."/>
            <person name="Lewis T."/>
            <person name="Lindblad-toh K."/>
            <person name="Liu X."/>
            <person name="Lokyitsang T."/>
            <person name="Lokyitsang Y."/>
            <person name="Lucien O."/>
            <person name="Lui A."/>
            <person name="Ma L.J."/>
            <person name="Mabbitt R."/>
            <person name="Macdonald J."/>
            <person name="Maclean C."/>
            <person name="Major J."/>
            <person name="Manning J."/>
            <person name="Marabella R."/>
            <person name="Maru K."/>
            <person name="Matthews C."/>
            <person name="Mauceli E."/>
            <person name="Mccarthy M."/>
            <person name="Mcdonough S."/>
            <person name="Mcghee T."/>
            <person name="Meldrim J."/>
            <person name="Meneus L."/>
            <person name="Mesirov J."/>
            <person name="Mihalev A."/>
            <person name="Mihova T."/>
            <person name="Mikkelsen T."/>
            <person name="Mlenga V."/>
            <person name="Moru K."/>
            <person name="Mozes J."/>
            <person name="Mulrain L."/>
            <person name="Munson G."/>
            <person name="Naylor J."/>
            <person name="Newes C."/>
            <person name="Nguyen C."/>
            <person name="Nguyen N."/>
            <person name="Nguyen T."/>
            <person name="Nicol R."/>
            <person name="Nielsen C."/>
            <person name="Nizzari M."/>
            <person name="Norbu C."/>
            <person name="Norbu N."/>
            <person name="O'donnell P."/>
            <person name="Okoawo O."/>
            <person name="O'leary S."/>
            <person name="Omotosho B."/>
            <person name="O'neill K."/>
            <person name="Osman S."/>
            <person name="Parker S."/>
            <person name="Perrin D."/>
            <person name="Phunkhang P."/>
            <person name="Piqani B."/>
            <person name="Purcell S."/>
            <person name="Rachupka T."/>
            <person name="Ramasamy U."/>
            <person name="Rameau R."/>
            <person name="Ray V."/>
            <person name="Raymond C."/>
            <person name="Retta R."/>
            <person name="Richardson S."/>
            <person name="Rise C."/>
            <person name="Rodriguez J."/>
            <person name="Rogers J."/>
            <person name="Rogov P."/>
            <person name="Rutman M."/>
            <person name="Schupbach R."/>
            <person name="Seaman C."/>
            <person name="Settipalli S."/>
            <person name="Sharpe T."/>
            <person name="Sheridan J."/>
            <person name="Sherpa N."/>
            <person name="Shi J."/>
            <person name="Smirnov S."/>
            <person name="Smith C."/>
            <person name="Sougnez C."/>
            <person name="Spencer B."/>
            <person name="Stalker J."/>
            <person name="Stange-thomann N."/>
            <person name="Stavropoulos S."/>
            <person name="Stetson K."/>
            <person name="Stone C."/>
            <person name="Stone S."/>
            <person name="Stubbs M."/>
            <person name="Talamas J."/>
            <person name="Tchuinga P."/>
            <person name="Tenzing P."/>
            <person name="Tesfaye S."/>
            <person name="Theodore J."/>
            <person name="Thoulutsang Y."/>
            <person name="Topham K."/>
            <person name="Towey S."/>
            <person name="Tsamla T."/>
            <person name="Tsomo N."/>
            <person name="Vallee D."/>
            <person name="Vassiliev H."/>
            <person name="Venkataraman V."/>
            <person name="Vinson J."/>
            <person name="Vo A."/>
            <person name="Wade C."/>
            <person name="Wang S."/>
            <person name="Wangchuk T."/>
            <person name="Wangdi T."/>
            <person name="Whittaker C."/>
            <person name="Wilkinson J."/>
            <person name="Wu Y."/>
            <person name="Wyman D."/>
            <person name="Yadav S."/>
            <person name="Yang S."/>
            <person name="Yang X."/>
            <person name="Yeager S."/>
            <person name="Yee E."/>
            <person name="Young G."/>
            <person name="Zainoun J."/>
            <person name="Zembeck L."/>
            <person name="Zimmer A."/>
            <person name="Zody M."/>
            <person name="Lander E."/>
        </authorList>
    </citation>
    <scope>NUCLEOTIDE SEQUENCE [LARGE SCALE GENOMIC DNA]</scope>
</reference>
<dbReference type="AlphaFoldDB" id="H2YM18"/>
<sequence>MDTEDNLEALFDAEDNDELLTELLNEHETEKTAKQKENDVDELALLNSFISDDEEEEGSKSVNAEDLKKMEDEYEELEKKMKALKDKMNTSGGEKCKADNTNKDNAPDESSIAPVEQKRSFFDAFGAGIDGAEIAEERNKETPKPPDLKPKISVSGSEPMASE</sequence>
<evidence type="ECO:0000313" key="2">
    <source>
        <dbReference type="Ensembl" id="ENSCSAVP00000006370.1"/>
    </source>
</evidence>
<feature type="region of interest" description="Disordered" evidence="1">
    <location>
        <begin position="88"/>
        <end position="163"/>
    </location>
</feature>
<dbReference type="Ensembl" id="ENSCSAVT00000006450.1">
    <property type="protein sequence ID" value="ENSCSAVP00000006370.1"/>
    <property type="gene ID" value="ENSCSAVG00000003812.1"/>
</dbReference>
<protein>
    <submittedName>
        <fullName evidence="2">Uncharacterized protein</fullName>
    </submittedName>
</protein>
<reference evidence="2" key="3">
    <citation type="submission" date="2025-09" db="UniProtKB">
        <authorList>
            <consortium name="Ensembl"/>
        </authorList>
    </citation>
    <scope>IDENTIFICATION</scope>
</reference>
<feature type="compositionally biased region" description="Basic and acidic residues" evidence="1">
    <location>
        <begin position="135"/>
        <end position="150"/>
    </location>
</feature>
<keyword evidence="3" id="KW-1185">Reference proteome</keyword>
<evidence type="ECO:0000256" key="1">
    <source>
        <dbReference type="SAM" id="MobiDB-lite"/>
    </source>
</evidence>
<name>H2YM18_CIOSA</name>
<dbReference type="HOGENOM" id="CLU_1630783_0_0_1"/>
<dbReference type="Proteomes" id="UP000007875">
    <property type="component" value="Unassembled WGS sequence"/>
</dbReference>
<proteinExistence type="predicted"/>
<feature type="compositionally biased region" description="Basic and acidic residues" evidence="1">
    <location>
        <begin position="88"/>
        <end position="106"/>
    </location>
</feature>
<dbReference type="InParanoid" id="H2YM18"/>
<reference evidence="2" key="2">
    <citation type="submission" date="2025-08" db="UniProtKB">
        <authorList>
            <consortium name="Ensembl"/>
        </authorList>
    </citation>
    <scope>IDENTIFICATION</scope>
</reference>
<organism evidence="2 3">
    <name type="scientific">Ciona savignyi</name>
    <name type="common">Pacific transparent sea squirt</name>
    <dbReference type="NCBI Taxonomy" id="51511"/>
    <lineage>
        <taxon>Eukaryota</taxon>
        <taxon>Metazoa</taxon>
        <taxon>Chordata</taxon>
        <taxon>Tunicata</taxon>
        <taxon>Ascidiacea</taxon>
        <taxon>Phlebobranchia</taxon>
        <taxon>Cionidae</taxon>
        <taxon>Ciona</taxon>
    </lineage>
</organism>
<accession>H2YM18</accession>